<keyword evidence="4" id="KW-0812">Transmembrane</keyword>
<dbReference type="AlphaFoldDB" id="A0A6C0IXH9"/>
<dbReference type="InterPro" id="IPR022751">
    <property type="entry name" value="Alpha_mannosyltransferase"/>
</dbReference>
<protein>
    <recommendedName>
        <fullName evidence="11">Nucleotide-diphospho-sugar transferase domain-containing protein</fullName>
    </recommendedName>
</protein>
<proteinExistence type="predicted"/>
<keyword evidence="6" id="KW-1133">Transmembrane helix</keyword>
<keyword evidence="8" id="KW-0472">Membrane</keyword>
<dbReference type="Pfam" id="PF11051">
    <property type="entry name" value="Mannosyl_trans3"/>
    <property type="match status" value="1"/>
</dbReference>
<evidence type="ECO:0000256" key="2">
    <source>
        <dbReference type="ARBA" id="ARBA00004606"/>
    </source>
</evidence>
<dbReference type="GO" id="GO:0046354">
    <property type="term" value="P:mannan biosynthetic process"/>
    <property type="evidence" value="ECO:0007669"/>
    <property type="project" value="TreeGrafter"/>
</dbReference>
<comment type="subcellular location">
    <subcellularLocation>
        <location evidence="9">Endomembrane system</location>
        <topology evidence="9">Single-pass membrane protein</topology>
    </subcellularLocation>
    <subcellularLocation>
        <location evidence="1">Golgi apparatus membrane</location>
    </subcellularLocation>
    <subcellularLocation>
        <location evidence="2">Membrane</location>
        <topology evidence="2">Single-pass type II membrane protein</topology>
    </subcellularLocation>
</comment>
<dbReference type="EMBL" id="MN740286">
    <property type="protein sequence ID" value="QHT98018.1"/>
    <property type="molecule type" value="Genomic_DNA"/>
</dbReference>
<keyword evidence="5" id="KW-0735">Signal-anchor</keyword>
<evidence type="ECO:0008006" key="11">
    <source>
        <dbReference type="Google" id="ProtNLM"/>
    </source>
</evidence>
<dbReference type="GO" id="GO:0000026">
    <property type="term" value="F:alpha-1,2-mannosyltransferase activity"/>
    <property type="evidence" value="ECO:0007669"/>
    <property type="project" value="TreeGrafter"/>
</dbReference>
<dbReference type="PANTHER" id="PTHR31646:SF1">
    <property type="entry name" value="ALPHA-1,2-MANNOSYLTRANSFERASE MNN2"/>
    <property type="match status" value="1"/>
</dbReference>
<dbReference type="Gene3D" id="3.90.550.10">
    <property type="entry name" value="Spore Coat Polysaccharide Biosynthesis Protein SpsA, Chain A"/>
    <property type="match status" value="1"/>
</dbReference>
<evidence type="ECO:0000256" key="4">
    <source>
        <dbReference type="ARBA" id="ARBA00022692"/>
    </source>
</evidence>
<sequence length="450" mass="51551">MSNPNALRTANDYVQFAFSLMQSTPPQYLAASCIFRFLHENISESEKPKLAKFLVQCGIALHDASLMNYVSQINDITQQSELARFMLNTALHEQHRDGCVAEAEHQPAFRSTSCTWDDIILVCAGGDKLLQQLYCNLKSLEVFKYKNTYWGALQEIPIVVAHADELTETEMTKFKSTFSNLKLEFFNVADSALVLESRLTASLLRGFQIKLAALVAIPARRVLMMDADLLWIKDPRHIIAKCKSSEVHAHLFRDFWHFVERRHDKSSSTSFLYSLHEIDYNISEFESGVVFFDREHAYKSIAMLRYMVMNYEYYFSLTFGDKDLFYLALQHQKANVSISEIPRMLGCVYDEGRSGRDTNVFYSQSMIQSFDGSPSHIHTTLHPVGDEGFDIPTHICNDGKTIQFVQRNINNKMVGTVACDMIHALNIEIPSIYDHIYACALRDKNTYLKE</sequence>
<organism evidence="10">
    <name type="scientific">viral metagenome</name>
    <dbReference type="NCBI Taxonomy" id="1070528"/>
    <lineage>
        <taxon>unclassified sequences</taxon>
        <taxon>metagenomes</taxon>
        <taxon>organismal metagenomes</taxon>
    </lineage>
</organism>
<dbReference type="GO" id="GO:0000139">
    <property type="term" value="C:Golgi membrane"/>
    <property type="evidence" value="ECO:0007669"/>
    <property type="project" value="UniProtKB-SubCell"/>
</dbReference>
<evidence type="ECO:0000256" key="9">
    <source>
        <dbReference type="ARBA" id="ARBA00037847"/>
    </source>
</evidence>
<evidence type="ECO:0000256" key="7">
    <source>
        <dbReference type="ARBA" id="ARBA00023034"/>
    </source>
</evidence>
<keyword evidence="7" id="KW-0333">Golgi apparatus</keyword>
<evidence type="ECO:0000256" key="8">
    <source>
        <dbReference type="ARBA" id="ARBA00023136"/>
    </source>
</evidence>
<reference evidence="10" key="1">
    <citation type="journal article" date="2020" name="Nature">
        <title>Giant virus diversity and host interactions through global metagenomics.</title>
        <authorList>
            <person name="Schulz F."/>
            <person name="Roux S."/>
            <person name="Paez-Espino D."/>
            <person name="Jungbluth S."/>
            <person name="Walsh D.A."/>
            <person name="Denef V.J."/>
            <person name="McMahon K.D."/>
            <person name="Konstantinidis K.T."/>
            <person name="Eloe-Fadrosh E.A."/>
            <person name="Kyrpides N.C."/>
            <person name="Woyke T."/>
        </authorList>
    </citation>
    <scope>NUCLEOTIDE SEQUENCE</scope>
    <source>
        <strain evidence="10">GVMAG-M-3300025626-8</strain>
    </source>
</reference>
<evidence type="ECO:0000313" key="10">
    <source>
        <dbReference type="EMBL" id="QHT98018.1"/>
    </source>
</evidence>
<dbReference type="SUPFAM" id="SSF53448">
    <property type="entry name" value="Nucleotide-diphospho-sugar transferases"/>
    <property type="match status" value="1"/>
</dbReference>
<name>A0A6C0IXH9_9ZZZZ</name>
<evidence type="ECO:0000256" key="3">
    <source>
        <dbReference type="ARBA" id="ARBA00022679"/>
    </source>
</evidence>
<evidence type="ECO:0000256" key="5">
    <source>
        <dbReference type="ARBA" id="ARBA00022968"/>
    </source>
</evidence>
<evidence type="ECO:0000256" key="6">
    <source>
        <dbReference type="ARBA" id="ARBA00022989"/>
    </source>
</evidence>
<dbReference type="PANTHER" id="PTHR31646">
    <property type="entry name" value="ALPHA-1,2-MANNOSYLTRANSFERASE MNN2"/>
    <property type="match status" value="1"/>
</dbReference>
<keyword evidence="3" id="KW-0808">Transferase</keyword>
<dbReference type="InterPro" id="IPR029044">
    <property type="entry name" value="Nucleotide-diphossugar_trans"/>
</dbReference>
<accession>A0A6C0IXH9</accession>
<evidence type="ECO:0000256" key="1">
    <source>
        <dbReference type="ARBA" id="ARBA00004394"/>
    </source>
</evidence>